<organism evidence="1">
    <name type="scientific">viral metagenome</name>
    <dbReference type="NCBI Taxonomy" id="1070528"/>
    <lineage>
        <taxon>unclassified sequences</taxon>
        <taxon>metagenomes</taxon>
        <taxon>organismal metagenomes</taxon>
    </lineage>
</organism>
<reference evidence="1" key="1">
    <citation type="journal article" date="2020" name="Nature">
        <title>Giant virus diversity and host interactions through global metagenomics.</title>
        <authorList>
            <person name="Schulz F."/>
            <person name="Roux S."/>
            <person name="Paez-Espino D."/>
            <person name="Jungbluth S."/>
            <person name="Walsh D.A."/>
            <person name="Denef V.J."/>
            <person name="McMahon K.D."/>
            <person name="Konstantinidis K.T."/>
            <person name="Eloe-Fadrosh E.A."/>
            <person name="Kyrpides N.C."/>
            <person name="Woyke T."/>
        </authorList>
    </citation>
    <scope>NUCLEOTIDE SEQUENCE</scope>
    <source>
        <strain evidence="1">GVMAG-M-3300018416-26</strain>
    </source>
</reference>
<sequence>MSTFLIANNNLRDLTDIEKAKTNLGIGTLASQDSNNVNITGGSIAVNELILNTPDVATGKILMAIDDQGTVGWRDDILSEWATKPQNEVAISLFHNDQDFVQSNQLSKVAFTGDYNDLINIPSNITDLFETSAYFRADNNLQEITDPVAARSNLGLGSLATADTSFVTVSNLFVLSEFRFVPDPNQENGKFLSLDSSNHAVWVDIPNASTSNHGLIKLIDSYTSDSTTEAPTAAALRRAYYDLYFRVADTTEIDFVNSLIQYFGLLTTHNNLSEFSDSKDTVRENLGIGSLASQNTDNVSINNLTITNEFVYSANPIEGAFLKSGINGECYWEEIPIATIPLHSTHSVREGLVKISHEYSANLADTVPSSYAISNMFTSLSNSIKTLKDDMPTHLSQLSGIDNYILAQNNLKDVNATIARQNLGLHLVAHTGDFNNLINKPTKLSQFENDTYLQKDLNLSDITNPENARSNLGLGNMSLQNKEYVFISGGNATFENLTITKKFTFEENGRSNLNGKFLKAKNTLGEIQASDLPIATEEIYGTVKTTNQLDDLDHDKVASATLVYKTYNLLLDRVKTLEESLARNQYIKQYNLRKT</sequence>
<name>A0A6C0BS95_9ZZZZ</name>
<dbReference type="EMBL" id="MN739216">
    <property type="protein sequence ID" value="QHS94143.1"/>
    <property type="molecule type" value="Genomic_DNA"/>
</dbReference>
<accession>A0A6C0BS95</accession>
<proteinExistence type="predicted"/>
<dbReference type="AlphaFoldDB" id="A0A6C0BS95"/>
<protein>
    <submittedName>
        <fullName evidence="1">Uncharacterized protein</fullName>
    </submittedName>
</protein>
<evidence type="ECO:0000313" key="1">
    <source>
        <dbReference type="EMBL" id="QHS94143.1"/>
    </source>
</evidence>